<dbReference type="Proteomes" id="UP000473699">
    <property type="component" value="Unassembled WGS sequence"/>
</dbReference>
<keyword evidence="3" id="KW-1185">Reference proteome</keyword>
<proteinExistence type="predicted"/>
<dbReference type="RefSeq" id="WP_154528292.1">
    <property type="nucleotide sequence ID" value="NZ_VUNH01000003.1"/>
</dbReference>
<accession>A0A6L5YAG6</accession>
<evidence type="ECO:0000313" key="2">
    <source>
        <dbReference type="EMBL" id="MST55191.1"/>
    </source>
</evidence>
<dbReference type="AlphaFoldDB" id="A0A6L5YAG6"/>
<sequence length="441" mass="50521">MKKKKRIAALAAIVLWAALAAAAPAADKRQLISYAEHYLREFEQEVARERGGEKTIWRSKDAALSRVQELHEKYPNDPQVQALFERARVALKKSKGDFMEITPEMTSYLRTEETLRKDIAAAGKAAWEKLIGEKRAETIEKIFPTPDYKTVSVDDLQGRYVVLENARYPQGQFYGATGEYIAVGKPSTGYYFVDISGRAWLGPYEAVKRFRRQVDTDLEDVQNWTILGKITDITSEIPDASENKVGNYQFGWVVTPVALYVPDHCMALYDANHESSGVFIGEESVQRVKESWYSVKSVPDDVTPERLMEIFVTAIKEKNFKLYCSCIDPSADRKDIDGEQSTFFWDLHQRRFHSQYVHVTFGKARIKVLKGFDEKDTFDNYFLDEKDRADIKKASGTKLEEAVVETRAWDANGKVVGSPKPHRLRRQDGGRWFVYDIGFRF</sequence>
<evidence type="ECO:0000313" key="3">
    <source>
        <dbReference type="Proteomes" id="UP000473699"/>
    </source>
</evidence>
<evidence type="ECO:0000256" key="1">
    <source>
        <dbReference type="SAM" id="SignalP"/>
    </source>
</evidence>
<protein>
    <submittedName>
        <fullName evidence="2">Uncharacterized protein</fullName>
    </submittedName>
</protein>
<reference evidence="2 3" key="1">
    <citation type="submission" date="2019-08" db="EMBL/GenBank/DDBJ databases">
        <title>In-depth cultivation of the pig gut microbiome towards novel bacterial diversity and tailored functional studies.</title>
        <authorList>
            <person name="Wylensek D."/>
            <person name="Hitch T.C.A."/>
            <person name="Clavel T."/>
        </authorList>
    </citation>
    <scope>NUCLEOTIDE SEQUENCE [LARGE SCALE GENOMIC DNA]</scope>
    <source>
        <strain evidence="2 3">SM-530-WT-4B</strain>
    </source>
</reference>
<keyword evidence="1" id="KW-0732">Signal</keyword>
<feature type="chain" id="PRO_5026874705" evidence="1">
    <location>
        <begin position="26"/>
        <end position="441"/>
    </location>
</feature>
<comment type="caution">
    <text evidence="2">The sequence shown here is derived from an EMBL/GenBank/DDBJ whole genome shotgun (WGS) entry which is preliminary data.</text>
</comment>
<dbReference type="EMBL" id="VUNH01000003">
    <property type="protein sequence ID" value="MST55191.1"/>
    <property type="molecule type" value="Genomic_DNA"/>
</dbReference>
<organism evidence="2 3">
    <name type="scientific">Pyramidobacter porci</name>
    <dbReference type="NCBI Taxonomy" id="2605789"/>
    <lineage>
        <taxon>Bacteria</taxon>
        <taxon>Thermotogati</taxon>
        <taxon>Synergistota</taxon>
        <taxon>Synergistia</taxon>
        <taxon>Synergistales</taxon>
        <taxon>Dethiosulfovibrionaceae</taxon>
        <taxon>Pyramidobacter</taxon>
    </lineage>
</organism>
<name>A0A6L5YAG6_9BACT</name>
<feature type="signal peptide" evidence="1">
    <location>
        <begin position="1"/>
        <end position="25"/>
    </location>
</feature>
<gene>
    <name evidence="2" type="ORF">FYJ74_03930</name>
</gene>